<feature type="domain" description="DUF4145" evidence="1">
    <location>
        <begin position="109"/>
        <end position="200"/>
    </location>
</feature>
<dbReference type="EMBL" id="GG704981">
    <property type="protein sequence ID" value="EEY94593.1"/>
    <property type="molecule type" value="Genomic_DNA"/>
</dbReference>
<name>D0SHI9_ACIJO</name>
<proteinExistence type="predicted"/>
<evidence type="ECO:0000259" key="1">
    <source>
        <dbReference type="Pfam" id="PF13643"/>
    </source>
</evidence>
<dbReference type="eggNOG" id="ENOG502ZUHQ">
    <property type="taxonomic scope" value="Bacteria"/>
</dbReference>
<dbReference type="HOGENOM" id="CLU_105379_0_0_6"/>
<dbReference type="Proteomes" id="UP000012047">
    <property type="component" value="Unassembled WGS sequence"/>
</dbReference>
<evidence type="ECO:0000313" key="3">
    <source>
        <dbReference type="Proteomes" id="UP000012047"/>
    </source>
</evidence>
<gene>
    <name evidence="2" type="ORF">HMPREF0016_03312</name>
</gene>
<dbReference type="Pfam" id="PF13643">
    <property type="entry name" value="DUF4145"/>
    <property type="match status" value="1"/>
</dbReference>
<organism evidence="2 3">
    <name type="scientific">Acinetobacter johnsonii SH046</name>
    <dbReference type="NCBI Taxonomy" id="575586"/>
    <lineage>
        <taxon>Bacteria</taxon>
        <taxon>Pseudomonadati</taxon>
        <taxon>Pseudomonadota</taxon>
        <taxon>Gammaproteobacteria</taxon>
        <taxon>Moraxellales</taxon>
        <taxon>Moraxellaceae</taxon>
        <taxon>Acinetobacter</taxon>
    </lineage>
</organism>
<accession>D0SHI9</accession>
<dbReference type="AlphaFoldDB" id="D0SHI9"/>
<evidence type="ECO:0000313" key="2">
    <source>
        <dbReference type="EMBL" id="EEY94593.1"/>
    </source>
</evidence>
<reference evidence="3" key="1">
    <citation type="journal article" date="2012" name="PLoS ONE">
        <title>The success of Acinetobacter species; genetic, metabolic and virulence attributes.</title>
        <authorList>
            <person name="Peleg A.Y."/>
            <person name="de Breij A."/>
            <person name="Adams M.D."/>
            <person name="Cerqueira G.M."/>
            <person name="Mocali S."/>
            <person name="Galardini M."/>
            <person name="Nibbering P.H."/>
            <person name="Earl A.M."/>
            <person name="Ward D.V."/>
            <person name="Paterson D.L."/>
            <person name="Seifert H."/>
            <person name="Dijkshoorn L."/>
        </authorList>
    </citation>
    <scope>NUCLEOTIDE SEQUENCE [LARGE SCALE GENOMIC DNA]</scope>
    <source>
        <strain evidence="3">SH046</strain>
    </source>
</reference>
<dbReference type="RefSeq" id="WP_005402001.1">
    <property type="nucleotide sequence ID" value="NZ_GG704981.1"/>
</dbReference>
<dbReference type="InterPro" id="IPR025285">
    <property type="entry name" value="DUF4145"/>
</dbReference>
<sequence length="233" mass="27090">MSFRWTCPYCNHKCTIGDKNFDYQTHSFGLSNKYKNKLGLKSIVIVCPNAECEEITINSYLYKSTNYSGYPYTEPDNQNDYIHKWTLLPHSHAKPFPSYIPEPILNDYNEACAISDLSPKASATLARRCLQGMIRDYWEITDTTLYKEINALEGKVTEQVWESLNAVREIGNIGAHMEKDINVIVDVESDEAKILIEMLEILFEEWYIARHERDSKLSRIQQIRDHKKAIKVQ</sequence>
<protein>
    <recommendedName>
        <fullName evidence="1">DUF4145 domain-containing protein</fullName>
    </recommendedName>
</protein>